<dbReference type="GO" id="GO:0016410">
    <property type="term" value="F:N-acyltransferase activity"/>
    <property type="evidence" value="ECO:0007669"/>
    <property type="project" value="TreeGrafter"/>
</dbReference>
<dbReference type="PANTHER" id="PTHR31438:SF1">
    <property type="entry name" value="LYSINE N-ACYLTRANSFERASE C17G9.06C-RELATED"/>
    <property type="match status" value="1"/>
</dbReference>
<dbReference type="GO" id="GO:0046677">
    <property type="term" value="P:response to antibiotic"/>
    <property type="evidence" value="ECO:0007669"/>
    <property type="project" value="UniProtKB-KW"/>
</dbReference>
<dbReference type="InterPro" id="IPR043519">
    <property type="entry name" value="NT_sf"/>
</dbReference>
<evidence type="ECO:0000259" key="2">
    <source>
        <dbReference type="PROSITE" id="PS51186"/>
    </source>
</evidence>
<dbReference type="Gene3D" id="3.30.460.10">
    <property type="entry name" value="Beta Polymerase, domain 2"/>
    <property type="match status" value="1"/>
</dbReference>
<proteinExistence type="predicted"/>
<dbReference type="SUPFAM" id="SSF55729">
    <property type="entry name" value="Acyl-CoA N-acyltransferases (Nat)"/>
    <property type="match status" value="1"/>
</dbReference>
<dbReference type="InterPro" id="IPR000182">
    <property type="entry name" value="GNAT_dom"/>
</dbReference>
<sequence>MKITFVPLDESHFPLLLKWLETPHVKKWWDQYVTYKLKFVKEKYSSYVKGYKFVDGQQKPIQGFIMHNNQNPIGYIQIYNAYDFPRSKALSGLPANLGAFDIFIGEESSLQQGLGSKAILEFLKLHGNPYTPIFADPDSNNVAAVKCYERVGFKKVSEQSDTGEVWMIKDLSLRNDPLPTIQKLIKERYVHAKAIFWAGSVSEGRGTSASDLDLVIVFEEVAHAYREAFIYDGWPIDAFIHDLDTLRYFFEESRTGNGISGLCYMILNGREITNHGVFSENVKTLAQEVLNAGPAIWDQEQINKERFLITDVLDDIKYPAWRDEQIASAAWLLGSSEAILF</sequence>
<dbReference type="PANTHER" id="PTHR31438">
    <property type="entry name" value="LYSINE N-ACYLTRANSFERASE C17G9.06C-RELATED"/>
    <property type="match status" value="1"/>
</dbReference>
<evidence type="ECO:0000313" key="3">
    <source>
        <dbReference type="EMBL" id="BAG39991.1"/>
    </source>
</evidence>
<gene>
    <name evidence="3" type="ordered locus">OTT_0533</name>
</gene>
<accession>B3CRJ3</accession>
<evidence type="ECO:0000313" key="4">
    <source>
        <dbReference type="Proteomes" id="UP000001033"/>
    </source>
</evidence>
<dbReference type="Proteomes" id="UP000001033">
    <property type="component" value="Chromosome"/>
</dbReference>
<dbReference type="Pfam" id="PF13523">
    <property type="entry name" value="Acetyltransf_8"/>
    <property type="match status" value="1"/>
</dbReference>
<dbReference type="KEGG" id="ott:OTT_0533"/>
<dbReference type="CDD" id="cd05403">
    <property type="entry name" value="NT_KNTase_like"/>
    <property type="match status" value="1"/>
</dbReference>
<dbReference type="PROSITE" id="PS51186">
    <property type="entry name" value="GNAT"/>
    <property type="match status" value="1"/>
</dbReference>
<reference evidence="4" key="1">
    <citation type="journal article" date="2008" name="DNA Res.">
        <title>The whole-genome sequencing of the obligate intracellular bacterium Orientia tsutsugamushi revealed massive gene amplification during reductive genome evolution.</title>
        <authorList>
            <person name="Nakayama K."/>
            <person name="Yamashita A."/>
            <person name="Kurokawa K."/>
            <person name="Morimoto T."/>
            <person name="Ogawa M."/>
            <person name="Fukuhara M."/>
            <person name="Urakami H."/>
            <person name="Ohnishi M."/>
            <person name="Uchiyama I."/>
            <person name="Ogura Y."/>
            <person name="Ooka T."/>
            <person name="Oshima K."/>
            <person name="Tamura A."/>
            <person name="Hattori M."/>
            <person name="Hayashi T."/>
        </authorList>
    </citation>
    <scope>NUCLEOTIDE SEQUENCE [LARGE SCALE GENOMIC DNA]</scope>
    <source>
        <strain evidence="4">Ikeda</strain>
    </source>
</reference>
<organism evidence="3 4">
    <name type="scientific">Orientia tsutsugamushi (strain Ikeda)</name>
    <name type="common">Rickettsia tsutsugamushi</name>
    <dbReference type="NCBI Taxonomy" id="334380"/>
    <lineage>
        <taxon>Bacteria</taxon>
        <taxon>Pseudomonadati</taxon>
        <taxon>Pseudomonadota</taxon>
        <taxon>Alphaproteobacteria</taxon>
        <taxon>Rickettsiales</taxon>
        <taxon>Rickettsiaceae</taxon>
        <taxon>Rickettsieae</taxon>
        <taxon>Orientia</taxon>
    </lineage>
</organism>
<evidence type="ECO:0000256" key="1">
    <source>
        <dbReference type="ARBA" id="ARBA00023251"/>
    </source>
</evidence>
<dbReference type="OrthoDB" id="9814648at2"/>
<protein>
    <recommendedName>
        <fullName evidence="2">N-acetyltransferase domain-containing protein</fullName>
    </recommendedName>
</protein>
<dbReference type="EMBL" id="AP008981">
    <property type="protein sequence ID" value="BAG39991.1"/>
    <property type="molecule type" value="Genomic_DNA"/>
</dbReference>
<dbReference type="AlphaFoldDB" id="B3CRJ3"/>
<keyword evidence="1" id="KW-0046">Antibiotic resistance</keyword>
<dbReference type="RefSeq" id="WP_012461187.1">
    <property type="nucleotide sequence ID" value="NC_010793.1"/>
</dbReference>
<name>B3CRJ3_ORITI</name>
<dbReference type="SUPFAM" id="SSF81301">
    <property type="entry name" value="Nucleotidyltransferase"/>
    <property type="match status" value="1"/>
</dbReference>
<dbReference type="HOGENOM" id="CLU_813389_0_0_5"/>
<feature type="domain" description="N-acetyltransferase" evidence="2">
    <location>
        <begin position="3"/>
        <end position="172"/>
    </location>
</feature>
<dbReference type="InterPro" id="IPR016181">
    <property type="entry name" value="Acyl_CoA_acyltransferase"/>
</dbReference>
<dbReference type="Gene3D" id="3.40.630.30">
    <property type="match status" value="1"/>
</dbReference>